<gene>
    <name evidence="1" type="ORF">CR203_16540</name>
</gene>
<sequence length="51" mass="6314">MMRKRFKNFEELVKENKKIIIEDQKALSQIEEKMDKKHDLNYQKEEMNQSV</sequence>
<evidence type="ECO:0000313" key="1">
    <source>
        <dbReference type="EMBL" id="RKL66165.1"/>
    </source>
</evidence>
<protein>
    <submittedName>
        <fullName evidence="1">FbpB family small basic protein</fullName>
    </submittedName>
</protein>
<keyword evidence="2" id="KW-1185">Reference proteome</keyword>
<dbReference type="EMBL" id="PDOE01000008">
    <property type="protein sequence ID" value="RKL66165.1"/>
    <property type="molecule type" value="Genomic_DNA"/>
</dbReference>
<accession>A0A3A9KF25</accession>
<dbReference type="Pfam" id="PF13040">
    <property type="entry name" value="Fur_reg_FbpB"/>
    <property type="match status" value="1"/>
</dbReference>
<organism evidence="1 2">
    <name type="scientific">Salipaludibacillus neizhouensis</name>
    <dbReference type="NCBI Taxonomy" id="885475"/>
    <lineage>
        <taxon>Bacteria</taxon>
        <taxon>Bacillati</taxon>
        <taxon>Bacillota</taxon>
        <taxon>Bacilli</taxon>
        <taxon>Bacillales</taxon>
        <taxon>Bacillaceae</taxon>
    </lineage>
</organism>
<dbReference type="Proteomes" id="UP000281498">
    <property type="component" value="Unassembled WGS sequence"/>
</dbReference>
<comment type="caution">
    <text evidence="1">The sequence shown here is derived from an EMBL/GenBank/DDBJ whole genome shotgun (WGS) entry which is preliminary data.</text>
</comment>
<dbReference type="InterPro" id="IPR025004">
    <property type="entry name" value="SenN/SenS"/>
</dbReference>
<name>A0A3A9KF25_9BACI</name>
<proteinExistence type="predicted"/>
<evidence type="ECO:0000313" key="2">
    <source>
        <dbReference type="Proteomes" id="UP000281498"/>
    </source>
</evidence>
<dbReference type="AlphaFoldDB" id="A0A3A9KF25"/>
<reference evidence="1 2" key="1">
    <citation type="submission" date="2017-10" db="EMBL/GenBank/DDBJ databases">
        <title>Bacillus sp. nov., a halophilic bacterium isolated from a Keqin Lake.</title>
        <authorList>
            <person name="Wang H."/>
        </authorList>
    </citation>
    <scope>NUCLEOTIDE SEQUENCE [LARGE SCALE GENOMIC DNA]</scope>
    <source>
        <strain evidence="1 2">KCTC 13187</strain>
    </source>
</reference>